<dbReference type="RefSeq" id="WP_012056402.1">
    <property type="nucleotide sequence ID" value="NZ_CP007389.1"/>
</dbReference>
<keyword evidence="2" id="KW-1185">Reference proteome</keyword>
<accession>A0ABM6GCH5</accession>
<gene>
    <name evidence="1" type="ORF">BW47_00905</name>
</gene>
<dbReference type="Proteomes" id="UP000185490">
    <property type="component" value="Chromosome"/>
</dbReference>
<reference evidence="1 2" key="1">
    <citation type="submission" date="2014-02" db="EMBL/GenBank/DDBJ databases">
        <title>Diversity of Thermotogales isolates from hydrothermal vents.</title>
        <authorList>
            <person name="Haverkamp T.H.A."/>
            <person name="Lossouarn J."/>
            <person name="Geslin C."/>
            <person name="Nesbo C.L."/>
        </authorList>
    </citation>
    <scope>NUCLEOTIDE SEQUENCE [LARGE SCALE GENOMIC DNA]</scope>
    <source>
        <strain evidence="1 2">431</strain>
    </source>
</reference>
<evidence type="ECO:0000313" key="2">
    <source>
        <dbReference type="Proteomes" id="UP000185490"/>
    </source>
</evidence>
<organism evidence="1 2">
    <name type="scientific">Thermosipho melanesiensis</name>
    <dbReference type="NCBI Taxonomy" id="46541"/>
    <lineage>
        <taxon>Bacteria</taxon>
        <taxon>Thermotogati</taxon>
        <taxon>Thermotogota</taxon>
        <taxon>Thermotogae</taxon>
        <taxon>Thermotogales</taxon>
        <taxon>Fervidobacteriaceae</taxon>
        <taxon>Thermosipho</taxon>
    </lineage>
</organism>
<proteinExistence type="predicted"/>
<evidence type="ECO:0000313" key="1">
    <source>
        <dbReference type="EMBL" id="APT73242.1"/>
    </source>
</evidence>
<protein>
    <recommendedName>
        <fullName evidence="3">UvrB/UvrC protein</fullName>
    </recommendedName>
</protein>
<dbReference type="EMBL" id="CP007389">
    <property type="protein sequence ID" value="APT73242.1"/>
    <property type="molecule type" value="Genomic_DNA"/>
</dbReference>
<name>A0ABM6GCH5_9BACT</name>
<sequence>MKKCSRCGKNADIFLVVDVDIAKKEIVLCKRCLKETLKFDTVRFTKAGVELLSAHMEFAEEITLNSTRFIANNLEILTLMPLAVQSALFEHDSFTKKRMINDIQKRQVYFLKQKLIKALEKEQYDIAKKIKEQIDNLEKQK</sequence>
<evidence type="ECO:0008006" key="3">
    <source>
        <dbReference type="Google" id="ProtNLM"/>
    </source>
</evidence>